<dbReference type="InterPro" id="IPR043504">
    <property type="entry name" value="Peptidase_S1_PA_chymotrypsin"/>
</dbReference>
<dbReference type="InterPro" id="IPR001314">
    <property type="entry name" value="Peptidase_S1A"/>
</dbReference>
<dbReference type="PROSITE" id="PS50240">
    <property type="entry name" value="TRYPSIN_DOM"/>
    <property type="match status" value="2"/>
</dbReference>
<keyword evidence="3" id="KW-0378">Hydrolase</keyword>
<name>A0A8C6VUY6_NOTFU</name>
<dbReference type="Gene3D" id="2.40.10.10">
    <property type="entry name" value="Trypsin-like serine proteases"/>
    <property type="match status" value="2"/>
</dbReference>
<evidence type="ECO:0000256" key="4">
    <source>
        <dbReference type="ARBA" id="ARBA00022825"/>
    </source>
</evidence>
<dbReference type="CDD" id="cd00190">
    <property type="entry name" value="Tryp_SPc"/>
    <property type="match status" value="1"/>
</dbReference>
<feature type="domain" description="Peptidase S1" evidence="7">
    <location>
        <begin position="259"/>
        <end position="548"/>
    </location>
</feature>
<organism evidence="8 9">
    <name type="scientific">Nothobranchius furzeri</name>
    <name type="common">Turquoise killifish</name>
    <dbReference type="NCBI Taxonomy" id="105023"/>
    <lineage>
        <taxon>Eukaryota</taxon>
        <taxon>Metazoa</taxon>
        <taxon>Chordata</taxon>
        <taxon>Craniata</taxon>
        <taxon>Vertebrata</taxon>
        <taxon>Euteleostomi</taxon>
        <taxon>Actinopterygii</taxon>
        <taxon>Neopterygii</taxon>
        <taxon>Teleostei</taxon>
        <taxon>Neoteleostei</taxon>
        <taxon>Acanthomorphata</taxon>
        <taxon>Ovalentaria</taxon>
        <taxon>Atherinomorphae</taxon>
        <taxon>Cyprinodontiformes</taxon>
        <taxon>Nothobranchiidae</taxon>
        <taxon>Nothobranchius</taxon>
    </lineage>
</organism>
<dbReference type="PANTHER" id="PTHR24253:SF144">
    <property type="entry name" value="CHYMOTRYPSIN-LIKE PROTEASE CTRL-1-RELATED"/>
    <property type="match status" value="1"/>
</dbReference>
<evidence type="ECO:0000256" key="1">
    <source>
        <dbReference type="ARBA" id="ARBA00022670"/>
    </source>
</evidence>
<keyword evidence="1" id="KW-0645">Protease</keyword>
<reference evidence="8" key="2">
    <citation type="submission" date="2025-09" db="UniProtKB">
        <authorList>
            <consortium name="Ensembl"/>
        </authorList>
    </citation>
    <scope>IDENTIFICATION</scope>
</reference>
<keyword evidence="4" id="KW-0720">Serine protease</keyword>
<dbReference type="AlphaFoldDB" id="A0A8C6VUY6"/>
<protein>
    <recommendedName>
        <fullName evidence="7">Peptidase S1 domain-containing protein</fullName>
    </recommendedName>
</protein>
<dbReference type="GO" id="GO:0004252">
    <property type="term" value="F:serine-type endopeptidase activity"/>
    <property type="evidence" value="ECO:0007669"/>
    <property type="project" value="InterPro"/>
</dbReference>
<dbReference type="GeneTree" id="ENSGT00940000163009"/>
<evidence type="ECO:0000256" key="2">
    <source>
        <dbReference type="ARBA" id="ARBA00022729"/>
    </source>
</evidence>
<dbReference type="FunFam" id="2.40.10.10:FF:000024">
    <property type="entry name" value="Serine protease 53"/>
    <property type="match status" value="1"/>
</dbReference>
<dbReference type="Ensembl" id="ENSNFUT00015043660.1">
    <property type="protein sequence ID" value="ENSNFUP00015041822.1"/>
    <property type="gene ID" value="ENSNFUG00015020048.1"/>
</dbReference>
<dbReference type="SMART" id="SM00020">
    <property type="entry name" value="Tryp_SPc"/>
    <property type="match status" value="2"/>
</dbReference>
<keyword evidence="6" id="KW-0325">Glycoprotein</keyword>
<keyword evidence="2" id="KW-0732">Signal</keyword>
<sequence length="548" mass="59061">MVSLHNSSHLCGGSLINDLWVLTSADCHPFTSGMLYLGRERQQGPNPNEVKRTVEEIIIHQDYDSVTGNSNIALLMLSAPVNFTSYIAPVVLADSNSTFYTGINATVTCWGNTEISATSPSDLEFEVAVVGSQQCKCSCGESNITHNMMCAGFLEGGEGFCNGNGGDPLVSDLHGVWVQAGIASFGEGCAASNFTAVYTRVSQYQSWISNHTVSHHPSFITFTSNGTDDDLSVSCVAPTNTSPNAEPVFCGQAPLNAGIWEGSEATDGLWPWMVSLQKNGQLVCGGTLVSLDSVLSDATCFTSFPNASEWTVVFGRLKQNGSSPNEASFQVSNISLSNLTGSNIALLKLSSRPTLSDYIQPICLDDGRTSFEGSKCWVAEWRSGQGGQSEMFSAAVQKCGDASPRDIICTEQFTEDQVSECSLLRYNCLFALLIIAFLILSKPWPPPPPQTLYNTISRSPTHTHSHPDGDDLKPWLKHSHSCPGATTEATLPYTGTTGTPTIIRKQCGLRVLPRVGQQCQTEQGLNLQGCRSLQKRLVLKGFPWLNKG</sequence>
<dbReference type="PANTHER" id="PTHR24253">
    <property type="entry name" value="TRANSMEMBRANE PROTEASE SERINE"/>
    <property type="match status" value="1"/>
</dbReference>
<evidence type="ECO:0000256" key="6">
    <source>
        <dbReference type="ARBA" id="ARBA00023180"/>
    </source>
</evidence>
<evidence type="ECO:0000256" key="3">
    <source>
        <dbReference type="ARBA" id="ARBA00022801"/>
    </source>
</evidence>
<feature type="domain" description="Peptidase S1" evidence="7">
    <location>
        <begin position="1"/>
        <end position="213"/>
    </location>
</feature>
<keyword evidence="9" id="KW-1185">Reference proteome</keyword>
<dbReference type="GO" id="GO:0006508">
    <property type="term" value="P:proteolysis"/>
    <property type="evidence" value="ECO:0007669"/>
    <property type="project" value="UniProtKB-KW"/>
</dbReference>
<evidence type="ECO:0000256" key="5">
    <source>
        <dbReference type="ARBA" id="ARBA00023157"/>
    </source>
</evidence>
<evidence type="ECO:0000313" key="9">
    <source>
        <dbReference type="Proteomes" id="UP000694548"/>
    </source>
</evidence>
<accession>A0A8C6VUY6</accession>
<proteinExistence type="predicted"/>
<reference evidence="8" key="1">
    <citation type="submission" date="2025-08" db="UniProtKB">
        <authorList>
            <consortium name="Ensembl"/>
        </authorList>
    </citation>
    <scope>IDENTIFICATION</scope>
</reference>
<dbReference type="Pfam" id="PF00089">
    <property type="entry name" value="Trypsin"/>
    <property type="match status" value="2"/>
</dbReference>
<evidence type="ECO:0000313" key="8">
    <source>
        <dbReference type="Ensembl" id="ENSNFUP00015041822.1"/>
    </source>
</evidence>
<dbReference type="SUPFAM" id="SSF50494">
    <property type="entry name" value="Trypsin-like serine proteases"/>
    <property type="match status" value="2"/>
</dbReference>
<dbReference type="InterPro" id="IPR009003">
    <property type="entry name" value="Peptidase_S1_PA"/>
</dbReference>
<keyword evidence="5" id="KW-1015">Disulfide bond</keyword>
<dbReference type="PRINTS" id="PR00722">
    <property type="entry name" value="CHYMOTRYPSIN"/>
</dbReference>
<evidence type="ECO:0000259" key="7">
    <source>
        <dbReference type="PROSITE" id="PS50240"/>
    </source>
</evidence>
<dbReference type="Proteomes" id="UP000694548">
    <property type="component" value="Unassembled WGS sequence"/>
</dbReference>
<dbReference type="InterPro" id="IPR001254">
    <property type="entry name" value="Trypsin_dom"/>
</dbReference>